<organism evidence="2 3">
    <name type="scientific">Zizania palustris</name>
    <name type="common">Northern wild rice</name>
    <dbReference type="NCBI Taxonomy" id="103762"/>
    <lineage>
        <taxon>Eukaryota</taxon>
        <taxon>Viridiplantae</taxon>
        <taxon>Streptophyta</taxon>
        <taxon>Embryophyta</taxon>
        <taxon>Tracheophyta</taxon>
        <taxon>Spermatophyta</taxon>
        <taxon>Magnoliopsida</taxon>
        <taxon>Liliopsida</taxon>
        <taxon>Poales</taxon>
        <taxon>Poaceae</taxon>
        <taxon>BOP clade</taxon>
        <taxon>Oryzoideae</taxon>
        <taxon>Oryzeae</taxon>
        <taxon>Zizaniinae</taxon>
        <taxon>Zizania</taxon>
    </lineage>
</organism>
<evidence type="ECO:0000313" key="2">
    <source>
        <dbReference type="EMBL" id="KAG8051055.1"/>
    </source>
</evidence>
<dbReference type="AlphaFoldDB" id="A0A8J5RX64"/>
<name>A0A8J5RX64_ZIZPA</name>
<comment type="caution">
    <text evidence="2">The sequence shown here is derived from an EMBL/GenBank/DDBJ whole genome shotgun (WGS) entry which is preliminary data.</text>
</comment>
<proteinExistence type="predicted"/>
<dbReference type="Proteomes" id="UP000729402">
    <property type="component" value="Unassembled WGS sequence"/>
</dbReference>
<keyword evidence="3" id="KW-1185">Reference proteome</keyword>
<evidence type="ECO:0000313" key="3">
    <source>
        <dbReference type="Proteomes" id="UP000729402"/>
    </source>
</evidence>
<evidence type="ECO:0000256" key="1">
    <source>
        <dbReference type="SAM" id="MobiDB-lite"/>
    </source>
</evidence>
<dbReference type="EMBL" id="JAAALK010000289">
    <property type="protein sequence ID" value="KAG8051055.1"/>
    <property type="molecule type" value="Genomic_DNA"/>
</dbReference>
<accession>A0A8J5RX64</accession>
<gene>
    <name evidence="2" type="ORF">GUJ93_ZPchr0009g652</name>
</gene>
<reference evidence="2" key="1">
    <citation type="journal article" date="2021" name="bioRxiv">
        <title>Whole Genome Assembly and Annotation of Northern Wild Rice, Zizania palustris L., Supports a Whole Genome Duplication in the Zizania Genus.</title>
        <authorList>
            <person name="Haas M."/>
            <person name="Kono T."/>
            <person name="Macchietto M."/>
            <person name="Millas R."/>
            <person name="McGilp L."/>
            <person name="Shao M."/>
            <person name="Duquette J."/>
            <person name="Hirsch C.N."/>
            <person name="Kimball J."/>
        </authorList>
    </citation>
    <scope>NUCLEOTIDE SEQUENCE</scope>
    <source>
        <tissue evidence="2">Fresh leaf tissue</tissue>
    </source>
</reference>
<protein>
    <submittedName>
        <fullName evidence="2">Uncharacterized protein</fullName>
    </submittedName>
</protein>
<dbReference type="OrthoDB" id="191139at2759"/>
<feature type="region of interest" description="Disordered" evidence="1">
    <location>
        <begin position="1"/>
        <end position="20"/>
    </location>
</feature>
<sequence length="140" mass="15181">MVDGATDLPGIHSLEATSDPGLYEQDPQYLCLPTLVVSEDDSSLGGLSIEHDIHDPCHEVNSGVILRQQVLSRDHLGRTENLAQNRFVSVGSKYPALPRVWTVTIEWARASAGAGVGAAWLDKVQARVGRTSAWHARDVV</sequence>
<reference evidence="2" key="2">
    <citation type="submission" date="2021-02" db="EMBL/GenBank/DDBJ databases">
        <authorList>
            <person name="Kimball J.A."/>
            <person name="Haas M.W."/>
            <person name="Macchietto M."/>
            <person name="Kono T."/>
            <person name="Duquette J."/>
            <person name="Shao M."/>
        </authorList>
    </citation>
    <scope>NUCLEOTIDE SEQUENCE</scope>
    <source>
        <tissue evidence="2">Fresh leaf tissue</tissue>
    </source>
</reference>